<name>A0AAV5NS67_9VIBR</name>
<dbReference type="Pfam" id="PF10124">
    <property type="entry name" value="Mu-like_gpT"/>
    <property type="match status" value="1"/>
</dbReference>
<gene>
    <name evidence="2" type="primary">gpT_2</name>
    <name evidence="2" type="ORF">GCM10007932_29050</name>
</gene>
<accession>A0AAV5NS67</accession>
<feature type="domain" description="Bacteriophage Mu GpT" evidence="1">
    <location>
        <begin position="16"/>
        <end position="298"/>
    </location>
</feature>
<sequence>MPTPIDITNVVIESKTAFAGRFDVGAEGAKPDYPMIATVLPSSAGATGYGWLGDFPRLKEWIGSRQMKNLTKHGYNIVNKMFESSVEIPRVDYEDNDYGRYGIIFQEMGYDAKMYPDEHVFGLLKNGFTEVCYDGQPFFDADHPSEDGVNTFSNVIGDPDTDTGQGWYMLDTSRPLKPLVWQERLKPEFQSVTDSTDYNVFTTDNYAFGTRARGNAGYTFWQMAFGSKAALTEANFELMMTKMMEQKDSEGKSLKVKPTVLVVPVAYRSAAEKIVLRRTLENGEDNTNYKAVEILVSQDL</sequence>
<keyword evidence="3" id="KW-1185">Reference proteome</keyword>
<evidence type="ECO:0000313" key="3">
    <source>
        <dbReference type="Proteomes" id="UP001156690"/>
    </source>
</evidence>
<protein>
    <submittedName>
        <fullName evidence="2">Phage head protein</fullName>
    </submittedName>
</protein>
<dbReference type="Proteomes" id="UP001156690">
    <property type="component" value="Unassembled WGS sequence"/>
</dbReference>
<dbReference type="AlphaFoldDB" id="A0AAV5NS67"/>
<proteinExistence type="predicted"/>
<evidence type="ECO:0000313" key="2">
    <source>
        <dbReference type="EMBL" id="GLQ73545.1"/>
    </source>
</evidence>
<organism evidence="2 3">
    <name type="scientific">Vibrio penaeicida</name>
    <dbReference type="NCBI Taxonomy" id="104609"/>
    <lineage>
        <taxon>Bacteria</taxon>
        <taxon>Pseudomonadati</taxon>
        <taxon>Pseudomonadota</taxon>
        <taxon>Gammaproteobacteria</taxon>
        <taxon>Vibrionales</taxon>
        <taxon>Vibrionaceae</taxon>
        <taxon>Vibrio</taxon>
    </lineage>
</organism>
<evidence type="ECO:0000259" key="1">
    <source>
        <dbReference type="Pfam" id="PF10124"/>
    </source>
</evidence>
<reference evidence="3" key="1">
    <citation type="journal article" date="2019" name="Int. J. Syst. Evol. Microbiol.">
        <title>The Global Catalogue of Microorganisms (GCM) 10K type strain sequencing project: providing services to taxonomists for standard genome sequencing and annotation.</title>
        <authorList>
            <consortium name="The Broad Institute Genomics Platform"/>
            <consortium name="The Broad Institute Genome Sequencing Center for Infectious Disease"/>
            <person name="Wu L."/>
            <person name="Ma J."/>
        </authorList>
    </citation>
    <scope>NUCLEOTIDE SEQUENCE [LARGE SCALE GENOMIC DNA]</scope>
    <source>
        <strain evidence="3">NBRC 15640</strain>
    </source>
</reference>
<dbReference type="EMBL" id="BSNX01000034">
    <property type="protein sequence ID" value="GLQ73545.1"/>
    <property type="molecule type" value="Genomic_DNA"/>
</dbReference>
<comment type="caution">
    <text evidence="2">The sequence shown here is derived from an EMBL/GenBank/DDBJ whole genome shotgun (WGS) entry which is preliminary data.</text>
</comment>
<dbReference type="RefSeq" id="WP_126607713.1">
    <property type="nucleotide sequence ID" value="NZ_AP025144.1"/>
</dbReference>
<dbReference type="InterPro" id="IPR018774">
    <property type="entry name" value="Phage_Mu_GpT"/>
</dbReference>